<dbReference type="Gene3D" id="3.90.550.10">
    <property type="entry name" value="Spore Coat Polysaccharide Biosynthesis Protein SpsA, Chain A"/>
    <property type="match status" value="1"/>
</dbReference>
<dbReference type="InterPro" id="IPR025877">
    <property type="entry name" value="MobA-like_NTP_Trfase"/>
</dbReference>
<dbReference type="Proteomes" id="UP001321249">
    <property type="component" value="Unassembled WGS sequence"/>
</dbReference>
<evidence type="ECO:0000313" key="3">
    <source>
        <dbReference type="EMBL" id="WFG39781.1"/>
    </source>
</evidence>
<dbReference type="RefSeq" id="WP_342823834.1">
    <property type="nucleotide sequence ID" value="NZ_CP046146.1"/>
</dbReference>
<dbReference type="Proteomes" id="UP001219901">
    <property type="component" value="Chromosome"/>
</dbReference>
<sequence>MINVVVPLTLPAKETEDTGHAEPRPFIPVSGRPLVQHVVENIRPSFDHQFIYVVDPEVMTMHRRRSLGISSDSQVVYSWSAPRTMAAAVCMARESIDMSEPLVIAACEQYIDVDLDRFYIAGMDVGADAAVLTFPGDRTPKYPTSMVYKNRVVEMSEHRVISELANAGVYYFKDGQTFFDAAVSALTKTHAEDSALTMAGIFNTLIEGGSNIVPCPLPEGVFKPLHTSIDLSLFAARNDLQVQRAS</sequence>
<reference evidence="3" key="2">
    <citation type="journal article" date="2023" name="Nat. Commun.">
        <title>Cultivation of marine bacteria of the SAR202 clade.</title>
        <authorList>
            <person name="Lim Y."/>
            <person name="Seo J.H."/>
            <person name="Giovannoni S.J."/>
            <person name="Kang I."/>
            <person name="Cho J.C."/>
        </authorList>
    </citation>
    <scope>NUCLEOTIDE SEQUENCE</scope>
    <source>
        <strain evidence="3">JH1073</strain>
    </source>
</reference>
<evidence type="ECO:0000313" key="2">
    <source>
        <dbReference type="EMBL" id="MDG0865465.1"/>
    </source>
</evidence>
<evidence type="ECO:0000313" key="4">
    <source>
        <dbReference type="Proteomes" id="UP001219901"/>
    </source>
</evidence>
<accession>A0AAJ5ZJ98</accession>
<dbReference type="Pfam" id="PF12804">
    <property type="entry name" value="NTP_transf_3"/>
    <property type="match status" value="1"/>
</dbReference>
<dbReference type="AlphaFoldDB" id="A0AAJ5ZJ98"/>
<reference evidence="4 5" key="1">
    <citation type="submission" date="2019-11" db="EMBL/GenBank/DDBJ databases">
        <authorList>
            <person name="Cho J.-C."/>
        </authorList>
    </citation>
    <scope>NUCLEOTIDE SEQUENCE [LARGE SCALE GENOMIC DNA]</scope>
    <source>
        <strain evidence="3 4">JH1073</strain>
        <strain evidence="2 5">JH702</strain>
    </source>
</reference>
<dbReference type="EMBL" id="CP046147">
    <property type="protein sequence ID" value="WFG39781.1"/>
    <property type="molecule type" value="Genomic_DNA"/>
</dbReference>
<evidence type="ECO:0000259" key="1">
    <source>
        <dbReference type="Pfam" id="PF12804"/>
    </source>
</evidence>
<reference evidence="4" key="3">
    <citation type="submission" date="2023-06" db="EMBL/GenBank/DDBJ databases">
        <title>Pangenomics reveal diversification of enzyme families and niche specialization in globally abundant SAR202 bacteria.</title>
        <authorList>
            <person name="Saw J.H.W."/>
        </authorList>
    </citation>
    <scope>NUCLEOTIDE SEQUENCE [LARGE SCALE GENOMIC DNA]</scope>
    <source>
        <strain evidence="4">JH1073</strain>
    </source>
</reference>
<feature type="domain" description="MobA-like NTP transferase" evidence="1">
    <location>
        <begin position="23"/>
        <end position="140"/>
    </location>
</feature>
<protein>
    <submittedName>
        <fullName evidence="3">NTP transferase domain-containing protein</fullName>
    </submittedName>
</protein>
<dbReference type="EMBL" id="WMBE01000001">
    <property type="protein sequence ID" value="MDG0865465.1"/>
    <property type="molecule type" value="Genomic_DNA"/>
</dbReference>
<dbReference type="InterPro" id="IPR029044">
    <property type="entry name" value="Nucleotide-diphossugar_trans"/>
</dbReference>
<gene>
    <name evidence="2" type="ORF">GKO46_00055</name>
    <name evidence="3" type="ORF">GKO48_09165</name>
</gene>
<dbReference type="GO" id="GO:0016779">
    <property type="term" value="F:nucleotidyltransferase activity"/>
    <property type="evidence" value="ECO:0007669"/>
    <property type="project" value="UniProtKB-ARBA"/>
</dbReference>
<keyword evidence="4" id="KW-1185">Reference proteome</keyword>
<evidence type="ECO:0000313" key="5">
    <source>
        <dbReference type="Proteomes" id="UP001321249"/>
    </source>
</evidence>
<organism evidence="3 4">
    <name type="scientific">Candidatus Lucifugimonas marina</name>
    <dbReference type="NCBI Taxonomy" id="3038979"/>
    <lineage>
        <taxon>Bacteria</taxon>
        <taxon>Bacillati</taxon>
        <taxon>Chloroflexota</taxon>
        <taxon>Dehalococcoidia</taxon>
        <taxon>SAR202 cluster</taxon>
        <taxon>Candidatus Lucifugimonadales</taxon>
        <taxon>Candidatus Lucifugimonadaceae</taxon>
        <taxon>Candidatus Lucifugimonas</taxon>
    </lineage>
</organism>
<proteinExistence type="predicted"/>
<dbReference type="SUPFAM" id="SSF53448">
    <property type="entry name" value="Nucleotide-diphospho-sugar transferases"/>
    <property type="match status" value="1"/>
</dbReference>
<keyword evidence="3" id="KW-0808">Transferase</keyword>
<name>A0AAJ5ZJ98_9CHLR</name>